<name>A0A558BWC9_9PSEU</name>
<evidence type="ECO:0000313" key="2">
    <source>
        <dbReference type="EMBL" id="TVT40791.1"/>
    </source>
</evidence>
<feature type="transmembrane region" description="Helical" evidence="1">
    <location>
        <begin position="212"/>
        <end position="231"/>
    </location>
</feature>
<keyword evidence="1" id="KW-1133">Transmembrane helix</keyword>
<feature type="transmembrane region" description="Helical" evidence="1">
    <location>
        <begin position="131"/>
        <end position="148"/>
    </location>
</feature>
<feature type="transmembrane region" description="Helical" evidence="1">
    <location>
        <begin position="160"/>
        <end position="178"/>
    </location>
</feature>
<dbReference type="OrthoDB" id="3416461at2"/>
<reference evidence="2 3" key="1">
    <citation type="submission" date="2019-07" db="EMBL/GenBank/DDBJ databases">
        <authorList>
            <person name="Duangmal K."/>
            <person name="Teo W.F.A."/>
        </authorList>
    </citation>
    <scope>NUCLEOTIDE SEQUENCE [LARGE SCALE GENOMIC DNA]</scope>
    <source>
        <strain evidence="2 3">TBRC 6029</strain>
    </source>
</reference>
<comment type="caution">
    <text evidence="2">The sequence shown here is derived from an EMBL/GenBank/DDBJ whole genome shotgun (WGS) entry which is preliminary data.</text>
</comment>
<feature type="transmembrane region" description="Helical" evidence="1">
    <location>
        <begin position="99"/>
        <end position="119"/>
    </location>
</feature>
<gene>
    <name evidence="2" type="ORF">FNH05_23375</name>
</gene>
<evidence type="ECO:0000313" key="3">
    <source>
        <dbReference type="Proteomes" id="UP000320011"/>
    </source>
</evidence>
<sequence length="444" mass="45500">MTSRILGIELRRSAAPASGALIAALGVAGLWSLVLSGQASLWDTQWTTLAAFGRIMLVVLWPLAAGAGVWQVQRDLRCGTGELLGTTALPARRRMLPTAVALGLCLVLGYAATLAVGAIRVSGSTSRFHTGWLPVAAVGALSLVAAAWSGMGIGRLFPSAYTAPVLVVACFLLLLAPIQLAKSGAPGRAALLSPVLVEKVDEFSTVAGSVSLAQAVWFGGLAAGGLTLVLLARRRTAITAAAAPVLSGLLAAIPLLGAAPVSGLRQDPAAVAEVCTRDGGPVVCVTRAHEQGLSSLVGPARRALQLLAKLPDPPSSVHEVTGERTGPQPADEVWLHSDNYAPGQGWPGNGDDELVVRILAGAGTRPCDPVDYRTRAIAAAWLYGSYPAPGLRVTPGEETSARDAAWQALTALPVADQTRRIAAVRAAGLHCQDDPAAALTGGGR</sequence>
<keyword evidence="1" id="KW-0812">Transmembrane</keyword>
<dbReference type="EMBL" id="VJWX01000266">
    <property type="protein sequence ID" value="TVT40791.1"/>
    <property type="molecule type" value="Genomic_DNA"/>
</dbReference>
<dbReference type="RefSeq" id="WP_144590862.1">
    <property type="nucleotide sequence ID" value="NZ_VJWX01000266.1"/>
</dbReference>
<accession>A0A558BWC9</accession>
<keyword evidence="3" id="KW-1185">Reference proteome</keyword>
<evidence type="ECO:0000256" key="1">
    <source>
        <dbReference type="SAM" id="Phobius"/>
    </source>
</evidence>
<organism evidence="2 3">
    <name type="scientific">Amycolatopsis rhizosphaerae</name>
    <dbReference type="NCBI Taxonomy" id="2053003"/>
    <lineage>
        <taxon>Bacteria</taxon>
        <taxon>Bacillati</taxon>
        <taxon>Actinomycetota</taxon>
        <taxon>Actinomycetes</taxon>
        <taxon>Pseudonocardiales</taxon>
        <taxon>Pseudonocardiaceae</taxon>
        <taxon>Amycolatopsis</taxon>
    </lineage>
</organism>
<feature type="transmembrane region" description="Helical" evidence="1">
    <location>
        <begin position="20"/>
        <end position="39"/>
    </location>
</feature>
<proteinExistence type="predicted"/>
<feature type="transmembrane region" description="Helical" evidence="1">
    <location>
        <begin position="238"/>
        <end position="259"/>
    </location>
</feature>
<reference evidence="2 3" key="2">
    <citation type="submission" date="2019-08" db="EMBL/GenBank/DDBJ databases">
        <title>Amycolatopsis acidicola sp. nov., isolated from peat swamp forest soil.</title>
        <authorList>
            <person name="Srisuk N."/>
        </authorList>
    </citation>
    <scope>NUCLEOTIDE SEQUENCE [LARGE SCALE GENOMIC DNA]</scope>
    <source>
        <strain evidence="2 3">TBRC 6029</strain>
    </source>
</reference>
<dbReference type="Proteomes" id="UP000320011">
    <property type="component" value="Unassembled WGS sequence"/>
</dbReference>
<keyword evidence="1" id="KW-0472">Membrane</keyword>
<feature type="transmembrane region" description="Helical" evidence="1">
    <location>
        <begin position="51"/>
        <end position="70"/>
    </location>
</feature>
<dbReference type="AlphaFoldDB" id="A0A558BWC9"/>
<protein>
    <submittedName>
        <fullName evidence="2">Uncharacterized protein</fullName>
    </submittedName>
</protein>